<proteinExistence type="predicted"/>
<name>A0A9N7TJD3_PLEPL</name>
<dbReference type="Proteomes" id="UP001153269">
    <property type="component" value="Unassembled WGS sequence"/>
</dbReference>
<dbReference type="AlphaFoldDB" id="A0A9N7TJD3"/>
<sequence length="173" mass="19411">MALRQTFLLPLYGGPISVDESRSLFEVVPWHYPCILHQVIERPECRVGGSGRRGEAESSLQLLDWQTVRREQCVLRGLDLQKRSRKVFRSWSTHTFVISPPKVDDTEHGFSLSARLLPLFDCWCFSSLPLVRRGSAVSVNPGLHCPAVCIPSLLGEHGTAPGPLSSHRREVNE</sequence>
<keyword evidence="2" id="KW-1185">Reference proteome</keyword>
<evidence type="ECO:0000313" key="2">
    <source>
        <dbReference type="Proteomes" id="UP001153269"/>
    </source>
</evidence>
<comment type="caution">
    <text evidence="1">The sequence shown here is derived from an EMBL/GenBank/DDBJ whole genome shotgun (WGS) entry which is preliminary data.</text>
</comment>
<gene>
    <name evidence="1" type="ORF">PLEPLA_LOCUS1850</name>
</gene>
<organism evidence="1 2">
    <name type="scientific">Pleuronectes platessa</name>
    <name type="common">European plaice</name>
    <dbReference type="NCBI Taxonomy" id="8262"/>
    <lineage>
        <taxon>Eukaryota</taxon>
        <taxon>Metazoa</taxon>
        <taxon>Chordata</taxon>
        <taxon>Craniata</taxon>
        <taxon>Vertebrata</taxon>
        <taxon>Euteleostomi</taxon>
        <taxon>Actinopterygii</taxon>
        <taxon>Neopterygii</taxon>
        <taxon>Teleostei</taxon>
        <taxon>Neoteleostei</taxon>
        <taxon>Acanthomorphata</taxon>
        <taxon>Carangaria</taxon>
        <taxon>Pleuronectiformes</taxon>
        <taxon>Pleuronectoidei</taxon>
        <taxon>Pleuronectidae</taxon>
        <taxon>Pleuronectes</taxon>
    </lineage>
</organism>
<reference evidence="1" key="1">
    <citation type="submission" date="2020-03" db="EMBL/GenBank/DDBJ databases">
        <authorList>
            <person name="Weist P."/>
        </authorList>
    </citation>
    <scope>NUCLEOTIDE SEQUENCE</scope>
</reference>
<dbReference type="EMBL" id="CADEAL010000090">
    <property type="protein sequence ID" value="CAB1414145.1"/>
    <property type="molecule type" value="Genomic_DNA"/>
</dbReference>
<evidence type="ECO:0000313" key="1">
    <source>
        <dbReference type="EMBL" id="CAB1414145.1"/>
    </source>
</evidence>
<accession>A0A9N7TJD3</accession>
<protein>
    <submittedName>
        <fullName evidence="1">Uncharacterized protein</fullName>
    </submittedName>
</protein>